<evidence type="ECO:0000313" key="7">
    <source>
        <dbReference type="EMBL" id="GCE22676.1"/>
    </source>
</evidence>
<evidence type="ECO:0000256" key="1">
    <source>
        <dbReference type="ARBA" id="ARBA00001974"/>
    </source>
</evidence>
<dbReference type="Gene3D" id="3.30.390.30">
    <property type="match status" value="1"/>
</dbReference>
<dbReference type="InterPro" id="IPR050446">
    <property type="entry name" value="FAD-oxidoreductase/Apoptosis"/>
</dbReference>
<gene>
    <name evidence="7" type="ORF">KDK_64760</name>
</gene>
<keyword evidence="8" id="KW-1185">Reference proteome</keyword>
<keyword evidence="3" id="KW-0274">FAD</keyword>
<comment type="caution">
    <text evidence="7">The sequence shown here is derived from an EMBL/GenBank/DDBJ whole genome shotgun (WGS) entry which is preliminary data.</text>
</comment>
<dbReference type="PRINTS" id="PR00411">
    <property type="entry name" value="PNDRDTASEI"/>
</dbReference>
<dbReference type="OrthoDB" id="9802028at2"/>
<dbReference type="Gene3D" id="3.50.50.60">
    <property type="entry name" value="FAD/NAD(P)-binding domain"/>
    <property type="match status" value="2"/>
</dbReference>
<dbReference type="Pfam" id="PF07992">
    <property type="entry name" value="Pyr_redox_2"/>
    <property type="match status" value="1"/>
</dbReference>
<sequence>MATQGSERVIDYLLIGGGLAAATAAETIRKQDAKGSIVLVTQEEHIPYHRPPLSKEYLRGEIGEKGIYGEGGVYVQMPTWYKEQNIELIEKTEATELDTRARTVKLSNGQTLQFRTLLLATGGRPRQLDLPGADLPGVYLLRTLDDSNTIREQIGKGKQVVVIGSGFIGLEGAASALTKGAKVTVVEPQERVWPDMVAPEVSQFFQQKFEHEGATMRYGYSAVEFVAGSNGQLASVKIAPANDKNKTEEIPCDIAIVGIGIQLNTELAASGGLEIDKKHGIIVDKHLETKAEDIFAAGDVAAYPDFVVGTMHFEHWDNALSSGQIAGTNMVGADTPYRHVPYFFSDQFDLSINMLGYPSSKAESIIRGDMSKGTFTALYVEKGILRAALMVNDDEQMDLLRELIASEVKIQHPKQLSDSKFDLASLK</sequence>
<protein>
    <submittedName>
        <fullName evidence="7">Pyridine nucleotide-disulfide oxidoreductase</fullName>
    </submittedName>
</protein>
<dbReference type="Proteomes" id="UP000287188">
    <property type="component" value="Unassembled WGS sequence"/>
</dbReference>
<dbReference type="InterPro" id="IPR036188">
    <property type="entry name" value="FAD/NAD-bd_sf"/>
</dbReference>
<reference evidence="8" key="1">
    <citation type="submission" date="2018-12" db="EMBL/GenBank/DDBJ databases">
        <title>Tengunoibacter tsumagoiensis gen. nov., sp. nov., Dictyobacter kobayashii sp. nov., D. alpinus sp. nov., and D. joshuensis sp. nov. and description of Dictyobacteraceae fam. nov. within the order Ktedonobacterales isolated from Tengu-no-mugimeshi.</title>
        <authorList>
            <person name="Wang C.M."/>
            <person name="Zheng Y."/>
            <person name="Sakai Y."/>
            <person name="Toyoda A."/>
            <person name="Minakuchi Y."/>
            <person name="Abe K."/>
            <person name="Yokota A."/>
            <person name="Yabe S."/>
        </authorList>
    </citation>
    <scope>NUCLEOTIDE SEQUENCE [LARGE SCALE GENOMIC DNA]</scope>
    <source>
        <strain evidence="8">Uno11</strain>
    </source>
</reference>
<dbReference type="GO" id="GO:0016651">
    <property type="term" value="F:oxidoreductase activity, acting on NAD(P)H"/>
    <property type="evidence" value="ECO:0007669"/>
    <property type="project" value="TreeGrafter"/>
</dbReference>
<dbReference type="PANTHER" id="PTHR43557">
    <property type="entry name" value="APOPTOSIS-INDUCING FACTOR 1"/>
    <property type="match status" value="1"/>
</dbReference>
<dbReference type="SUPFAM" id="SSF55424">
    <property type="entry name" value="FAD/NAD-linked reductases, dimerisation (C-terminal) domain"/>
    <property type="match status" value="1"/>
</dbReference>
<keyword evidence="2" id="KW-0285">Flavoprotein</keyword>
<dbReference type="InterPro" id="IPR016156">
    <property type="entry name" value="FAD/NAD-linked_Rdtase_dimer_sf"/>
</dbReference>
<accession>A0A402AU54</accession>
<dbReference type="InterPro" id="IPR028202">
    <property type="entry name" value="Reductase_C"/>
</dbReference>
<evidence type="ECO:0000313" key="8">
    <source>
        <dbReference type="Proteomes" id="UP000287188"/>
    </source>
</evidence>
<feature type="domain" description="FAD/NAD(P)-binding" evidence="5">
    <location>
        <begin position="11"/>
        <end position="323"/>
    </location>
</feature>
<dbReference type="InterPro" id="IPR023753">
    <property type="entry name" value="FAD/NAD-binding_dom"/>
</dbReference>
<dbReference type="EMBL" id="BIFS01000002">
    <property type="protein sequence ID" value="GCE22676.1"/>
    <property type="molecule type" value="Genomic_DNA"/>
</dbReference>
<organism evidence="7 8">
    <name type="scientific">Dictyobacter kobayashii</name>
    <dbReference type="NCBI Taxonomy" id="2014872"/>
    <lineage>
        <taxon>Bacteria</taxon>
        <taxon>Bacillati</taxon>
        <taxon>Chloroflexota</taxon>
        <taxon>Ktedonobacteria</taxon>
        <taxon>Ktedonobacterales</taxon>
        <taxon>Dictyobacteraceae</taxon>
        <taxon>Dictyobacter</taxon>
    </lineage>
</organism>
<evidence type="ECO:0000259" key="5">
    <source>
        <dbReference type="Pfam" id="PF07992"/>
    </source>
</evidence>
<dbReference type="SUPFAM" id="SSF51905">
    <property type="entry name" value="FAD/NAD(P)-binding domain"/>
    <property type="match status" value="2"/>
</dbReference>
<evidence type="ECO:0000256" key="4">
    <source>
        <dbReference type="ARBA" id="ARBA00023002"/>
    </source>
</evidence>
<keyword evidence="4" id="KW-0560">Oxidoreductase</keyword>
<proteinExistence type="predicted"/>
<evidence type="ECO:0000256" key="3">
    <source>
        <dbReference type="ARBA" id="ARBA00022827"/>
    </source>
</evidence>
<dbReference type="PRINTS" id="PR00368">
    <property type="entry name" value="FADPNR"/>
</dbReference>
<feature type="domain" description="Reductase C-terminal" evidence="6">
    <location>
        <begin position="342"/>
        <end position="426"/>
    </location>
</feature>
<name>A0A402AU54_9CHLR</name>
<dbReference type="Pfam" id="PF14759">
    <property type="entry name" value="Reductase_C"/>
    <property type="match status" value="1"/>
</dbReference>
<dbReference type="GO" id="GO:0005737">
    <property type="term" value="C:cytoplasm"/>
    <property type="evidence" value="ECO:0007669"/>
    <property type="project" value="TreeGrafter"/>
</dbReference>
<dbReference type="RefSeq" id="WP_126555787.1">
    <property type="nucleotide sequence ID" value="NZ_BIFS01000002.1"/>
</dbReference>
<evidence type="ECO:0000259" key="6">
    <source>
        <dbReference type="Pfam" id="PF14759"/>
    </source>
</evidence>
<dbReference type="AlphaFoldDB" id="A0A402AU54"/>
<dbReference type="PANTHER" id="PTHR43557:SF2">
    <property type="entry name" value="RIESKE DOMAIN-CONTAINING PROTEIN-RELATED"/>
    <property type="match status" value="1"/>
</dbReference>
<comment type="cofactor">
    <cofactor evidence="1">
        <name>FAD</name>
        <dbReference type="ChEBI" id="CHEBI:57692"/>
    </cofactor>
</comment>
<evidence type="ECO:0000256" key="2">
    <source>
        <dbReference type="ARBA" id="ARBA00022630"/>
    </source>
</evidence>